<dbReference type="InterPro" id="IPR005479">
    <property type="entry name" value="CPAse_ATP-bd"/>
</dbReference>
<evidence type="ECO:0000256" key="1">
    <source>
        <dbReference type="ARBA" id="ARBA00022598"/>
    </source>
</evidence>
<feature type="domain" description="Biotin carboxylation" evidence="6">
    <location>
        <begin position="1"/>
        <end position="337"/>
    </location>
</feature>
<dbReference type="InterPro" id="IPR005482">
    <property type="entry name" value="Biotin_COase_C"/>
</dbReference>
<name>A0A382ISK7_9ZZZZ</name>
<dbReference type="GO" id="GO:0005524">
    <property type="term" value="F:ATP binding"/>
    <property type="evidence" value="ECO:0007669"/>
    <property type="project" value="UniProtKB-KW"/>
</dbReference>
<feature type="non-terminal residue" evidence="7">
    <location>
        <position position="1"/>
    </location>
</feature>
<dbReference type="PROSITE" id="PS50979">
    <property type="entry name" value="BC"/>
    <property type="match status" value="1"/>
</dbReference>
<dbReference type="PROSITE" id="PS00866">
    <property type="entry name" value="CPSASE_1"/>
    <property type="match status" value="1"/>
</dbReference>
<keyword evidence="3" id="KW-0067">ATP-binding</keyword>
<dbReference type="EMBL" id="UINC01068893">
    <property type="protein sequence ID" value="SVC01853.1"/>
    <property type="molecule type" value="Genomic_DNA"/>
</dbReference>
<evidence type="ECO:0000313" key="7">
    <source>
        <dbReference type="EMBL" id="SVC01853.1"/>
    </source>
</evidence>
<protein>
    <recommendedName>
        <fullName evidence="8">ATP-grasp domain-containing protein</fullName>
    </recommendedName>
</protein>
<dbReference type="SUPFAM" id="SSF56059">
    <property type="entry name" value="Glutathione synthetase ATP-binding domain-like"/>
    <property type="match status" value="1"/>
</dbReference>
<reference evidence="7" key="1">
    <citation type="submission" date="2018-05" db="EMBL/GenBank/DDBJ databases">
        <authorList>
            <person name="Lanie J.A."/>
            <person name="Ng W.-L."/>
            <person name="Kazmierczak K.M."/>
            <person name="Andrzejewski T.M."/>
            <person name="Davidsen T.M."/>
            <person name="Wayne K.J."/>
            <person name="Tettelin H."/>
            <person name="Glass J.I."/>
            <person name="Rusch D."/>
            <person name="Podicherti R."/>
            <person name="Tsui H.-C.T."/>
            <person name="Winkler M.E."/>
        </authorList>
    </citation>
    <scope>NUCLEOTIDE SEQUENCE</scope>
</reference>
<keyword evidence="2" id="KW-0547">Nucleotide-binding</keyword>
<dbReference type="InterPro" id="IPR050856">
    <property type="entry name" value="Biotin_carboxylase_complex"/>
</dbReference>
<keyword evidence="4" id="KW-0092">Biotin</keyword>
<dbReference type="PROSITE" id="PS50975">
    <property type="entry name" value="ATP_GRASP"/>
    <property type="match status" value="1"/>
</dbReference>
<proteinExistence type="predicted"/>
<dbReference type="PANTHER" id="PTHR18866">
    <property type="entry name" value="CARBOXYLASE:PYRUVATE/ACETYL-COA/PROPIONYL-COA CARBOXYLASE"/>
    <property type="match status" value="1"/>
</dbReference>
<dbReference type="Pfam" id="PF02786">
    <property type="entry name" value="CPSase_L_D2"/>
    <property type="match status" value="1"/>
</dbReference>
<evidence type="ECO:0000259" key="6">
    <source>
        <dbReference type="PROSITE" id="PS50979"/>
    </source>
</evidence>
<dbReference type="InterPro" id="IPR011764">
    <property type="entry name" value="Biotin_carboxylation_dom"/>
</dbReference>
<evidence type="ECO:0008006" key="8">
    <source>
        <dbReference type="Google" id="ProtNLM"/>
    </source>
</evidence>
<dbReference type="SUPFAM" id="SSF51246">
    <property type="entry name" value="Rudiment single hybrid motif"/>
    <property type="match status" value="1"/>
</dbReference>
<dbReference type="SMART" id="SM00878">
    <property type="entry name" value="Biotin_carb_C"/>
    <property type="match status" value="1"/>
</dbReference>
<sequence length="356" mass="38493">PDVIGSIGDKLSAKKMMQEAGVPTLPAIEVTEDLDINSAAAEMDYPVLVKASAGGGGRGMRVVEAEAELAAAIESAKREAGSSFGDDTVFLEKWLSRSRHVEIQIIGDQYGNLVHCFERECSIQRRHQKIIEEAPSPAVSPEVRAAMGDAAVAAAKSLGYSSAGTVEFLLQDSDFYFLEVNARLQVEHPVTEKIIGYDLVREQIRVAEGETLSFSQDDLTINGHAIEARLYAEDPNNDFLPSPGPVHVWEPSTIGNARFDSGVESGSVIAMEFDAMIAKVIAHAPTRREAAAKLARAMETTSIQGLTTNRDFLIATLRNEAFLAGDTTTDFIERIDPARVRQVTQTEYAEAVIAAA</sequence>
<dbReference type="AlphaFoldDB" id="A0A382ISK7"/>
<feature type="non-terminal residue" evidence="7">
    <location>
        <position position="356"/>
    </location>
</feature>
<gene>
    <name evidence="7" type="ORF">METZ01_LOCUS254707</name>
</gene>
<evidence type="ECO:0000259" key="5">
    <source>
        <dbReference type="PROSITE" id="PS50975"/>
    </source>
</evidence>
<evidence type="ECO:0000256" key="3">
    <source>
        <dbReference type="ARBA" id="ARBA00022840"/>
    </source>
</evidence>
<dbReference type="GO" id="GO:0046872">
    <property type="term" value="F:metal ion binding"/>
    <property type="evidence" value="ECO:0007669"/>
    <property type="project" value="InterPro"/>
</dbReference>
<evidence type="ECO:0000256" key="4">
    <source>
        <dbReference type="ARBA" id="ARBA00023267"/>
    </source>
</evidence>
<dbReference type="GO" id="GO:0016874">
    <property type="term" value="F:ligase activity"/>
    <property type="evidence" value="ECO:0007669"/>
    <property type="project" value="UniProtKB-KW"/>
</dbReference>
<dbReference type="FunFam" id="3.30.1490.20:FF:000003">
    <property type="entry name" value="acetyl-CoA carboxylase isoform X1"/>
    <property type="match status" value="1"/>
</dbReference>
<accession>A0A382ISK7</accession>
<dbReference type="PROSITE" id="PS00867">
    <property type="entry name" value="CPSASE_2"/>
    <property type="match status" value="1"/>
</dbReference>
<dbReference type="Pfam" id="PF02785">
    <property type="entry name" value="Biotin_carb_C"/>
    <property type="match status" value="1"/>
</dbReference>
<dbReference type="InterPro" id="IPR011761">
    <property type="entry name" value="ATP-grasp"/>
</dbReference>
<evidence type="ECO:0000256" key="2">
    <source>
        <dbReference type="ARBA" id="ARBA00022741"/>
    </source>
</evidence>
<keyword evidence="1" id="KW-0436">Ligase</keyword>
<feature type="domain" description="ATP-grasp" evidence="5">
    <location>
        <begin position="14"/>
        <end position="208"/>
    </location>
</feature>
<dbReference type="PANTHER" id="PTHR18866:SF126">
    <property type="entry name" value="BIOTIN CARBOXYLASE"/>
    <property type="match status" value="1"/>
</dbReference>
<dbReference type="InterPro" id="IPR011054">
    <property type="entry name" value="Rudment_hybrid_motif"/>
</dbReference>
<organism evidence="7">
    <name type="scientific">marine metagenome</name>
    <dbReference type="NCBI Taxonomy" id="408172"/>
    <lineage>
        <taxon>unclassified sequences</taxon>
        <taxon>metagenomes</taxon>
        <taxon>ecological metagenomes</taxon>
    </lineage>
</organism>
<dbReference type="Gene3D" id="3.30.470.20">
    <property type="entry name" value="ATP-grasp fold, B domain"/>
    <property type="match status" value="1"/>
</dbReference>